<dbReference type="Gene3D" id="2.160.20.10">
    <property type="entry name" value="Single-stranded right-handed beta-helix, Pectin lyase-like"/>
    <property type="match status" value="2"/>
</dbReference>
<dbReference type="Pfam" id="PF13229">
    <property type="entry name" value="Beta_helix"/>
    <property type="match status" value="1"/>
</dbReference>
<gene>
    <name evidence="2" type="ORF">WAZ07_08735</name>
</gene>
<reference evidence="2 3" key="1">
    <citation type="submission" date="2024-01" db="EMBL/GenBank/DDBJ databases">
        <title>Seven novel Bacillus-like species.</title>
        <authorList>
            <person name="Liu G."/>
        </authorList>
    </citation>
    <scope>NUCLEOTIDE SEQUENCE [LARGE SCALE GENOMIC DNA]</scope>
    <source>
        <strain evidence="2 3">FJAT-51639</strain>
    </source>
</reference>
<dbReference type="SUPFAM" id="SSF51126">
    <property type="entry name" value="Pectin lyase-like"/>
    <property type="match status" value="2"/>
</dbReference>
<dbReference type="InterPro" id="IPR013783">
    <property type="entry name" value="Ig-like_fold"/>
</dbReference>
<dbReference type="SMART" id="SM00710">
    <property type="entry name" value="PbH1"/>
    <property type="match status" value="9"/>
</dbReference>
<dbReference type="InterPro" id="IPR039448">
    <property type="entry name" value="Beta_helix"/>
</dbReference>
<dbReference type="Proteomes" id="UP001372526">
    <property type="component" value="Unassembled WGS sequence"/>
</dbReference>
<evidence type="ECO:0000313" key="2">
    <source>
        <dbReference type="EMBL" id="MEI4801409.1"/>
    </source>
</evidence>
<sequence length="834" mass="90519">MMVMTALLLLLQNSLHTENGNTMKPIPITAVHVANKYEKWDGAGRKRFVQTNRVFTSNPATQIAAKQTKETKKTNVALGNLQHMIYNNQSSYGVEGTAEANTPVHIEVTDADGKQVSADVTANKEGLFQTSINGSRLKNGNVQVKAAAGEQAALKTVEKDGTFYELNKKEQEKWHISNDGTHPIESTKGMNDALQFAKANALKTFKVPAGTYMVKKENPALSNDPSACINMVPNITFWLDENAVIQKETNAREVYSTVCVGYGADNVTLKGGTYKGDKDTHDYSKKQGPSFPGTHENGIGISVYAAKNLTIDGVKATNFTGDGAGIGGKGTLLQDIYPDHFESGSLDKNGNKVADPTKIRLKAPISFTKDILKTEPYFEMPNAKNLPYLYDVYFYQADGSFLSSYSVNTGKEVVQIPKSAASFKAVFKKANTSGVYGEFWSKALATNVTVKHSDFSFNRRQGITVGGADHVTITDSVFHDIKGVAPESGIDVEGGYGENGMMNKNIFIKNNKFYNNNKYDVILYDGHDGVVEGNHFGSRGKIGLAVSEPFTNAYIKNNTFDANSIYAYHDITFEGNSIKDGLMSITGPRAVVDGMTFDKTMLSLSSRVPFGIEAKNLTLNNMDLNVWVNPVHVSNVTINGGRVSGQAPDGSIFDNLKVLNHPGTSFVRGTYNNCIFESSPTATGGTHVDYNGTYTFQNCTFKAAKGTFNVGSKDANVTIQNSRFDINGDTTVLNIPMGKQINVVNNTITSGLLPGMNKAVIKVGDYWNKDKPFQGQQANITGNTITTGAAVEGISTIYGGVNAPAYRVQNNILHKAFLKVKPKDIVNGNQELPN</sequence>
<dbReference type="RefSeq" id="WP_336472097.1">
    <property type="nucleotide sequence ID" value="NZ_JBAWSX010000003.1"/>
</dbReference>
<accession>A0ABU8FHK3</accession>
<dbReference type="InterPro" id="IPR006626">
    <property type="entry name" value="PbH1"/>
</dbReference>
<feature type="domain" description="Right handed beta helix" evidence="1">
    <location>
        <begin position="446"/>
        <end position="579"/>
    </location>
</feature>
<evidence type="ECO:0000259" key="1">
    <source>
        <dbReference type="Pfam" id="PF13229"/>
    </source>
</evidence>
<name>A0ABU8FHK3_9BACI</name>
<dbReference type="EMBL" id="JBAWSX010000003">
    <property type="protein sequence ID" value="MEI4801409.1"/>
    <property type="molecule type" value="Genomic_DNA"/>
</dbReference>
<dbReference type="InterPro" id="IPR012334">
    <property type="entry name" value="Pectin_lyas_fold"/>
</dbReference>
<dbReference type="Gene3D" id="2.60.40.10">
    <property type="entry name" value="Immunoglobulins"/>
    <property type="match status" value="1"/>
</dbReference>
<evidence type="ECO:0000313" key="3">
    <source>
        <dbReference type="Proteomes" id="UP001372526"/>
    </source>
</evidence>
<comment type="caution">
    <text evidence="2">The sequence shown here is derived from an EMBL/GenBank/DDBJ whole genome shotgun (WGS) entry which is preliminary data.</text>
</comment>
<dbReference type="InterPro" id="IPR011050">
    <property type="entry name" value="Pectin_lyase_fold/virulence"/>
</dbReference>
<protein>
    <submittedName>
        <fullName evidence="2">Right-handed parallel beta-helix repeat-containing protein</fullName>
    </submittedName>
</protein>
<organism evidence="2 3">
    <name type="scientific">Bacillus bruguierae</name>
    <dbReference type="NCBI Taxonomy" id="3127667"/>
    <lineage>
        <taxon>Bacteria</taxon>
        <taxon>Bacillati</taxon>
        <taxon>Bacillota</taxon>
        <taxon>Bacilli</taxon>
        <taxon>Bacillales</taxon>
        <taxon>Bacillaceae</taxon>
        <taxon>Bacillus</taxon>
    </lineage>
</organism>
<keyword evidence="3" id="KW-1185">Reference proteome</keyword>
<proteinExistence type="predicted"/>